<evidence type="ECO:0000313" key="1">
    <source>
        <dbReference type="EMBL" id="AEA96257.1"/>
    </source>
</evidence>
<gene>
    <name evidence="1" type="ordered locus">MADE_1000540</name>
</gene>
<dbReference type="GO" id="GO:0009295">
    <property type="term" value="C:nucleoid"/>
    <property type="evidence" value="ECO:0007669"/>
    <property type="project" value="InterPro"/>
</dbReference>
<dbReference type="Pfam" id="PF04245">
    <property type="entry name" value="NA37"/>
    <property type="match status" value="1"/>
</dbReference>
<dbReference type="KEGG" id="amc:MADE_1000540"/>
<sequence>MILTKININKIAIHQIYQRDSMSEVVEPTKGEDLINFDVAASHTFKTRVTEALGNDSKAVEMAIKKDGDDSIVCKVDRLISASDPDFIQTSYDIAYDLAEAQNRRSYTGGIVVVFKGAYGSNKTPFIGIMKAEIYSAYEKKQDPHTKQITLQYVQEALLTPATKLYKTAGFFLKPDAEKTTDLKDKYTVLVSDTQISQVDGKAAAQYFYSAFLGCGYPESSARTTYKFYEVTKDFIDELSIPQDRKNQLLNALNSYLKFENNSVIEPKEFSNRYFDKEERSQYKDEIDESGLPFSAFTKDTKFIESKLQMRKIEFKKQVRITAPAKDFGEIVTFEEYDVDVGGGETEKWTKVLVKDRITSQE</sequence>
<evidence type="ECO:0008006" key="3">
    <source>
        <dbReference type="Google" id="ProtNLM"/>
    </source>
</evidence>
<dbReference type="RefSeq" id="WP_012516631.1">
    <property type="nucleotide sequence ID" value="NC_011138.3"/>
</dbReference>
<organism evidence="1 2">
    <name type="scientific">Alteromonas mediterranea (strain DSM 17117 / CIP 110805 / LMG 28347 / Deep ecotype)</name>
    <dbReference type="NCBI Taxonomy" id="1774373"/>
    <lineage>
        <taxon>Bacteria</taxon>
        <taxon>Pseudomonadati</taxon>
        <taxon>Pseudomonadota</taxon>
        <taxon>Gammaproteobacteria</taxon>
        <taxon>Alteromonadales</taxon>
        <taxon>Alteromonadaceae</taxon>
        <taxon>Alteromonas/Salinimonas group</taxon>
        <taxon>Alteromonas</taxon>
    </lineage>
</organism>
<dbReference type="EMBL" id="CP001103">
    <property type="protein sequence ID" value="AEA96257.1"/>
    <property type="molecule type" value="Genomic_DNA"/>
</dbReference>
<dbReference type="AlphaFoldDB" id="F2G210"/>
<evidence type="ECO:0000313" key="2">
    <source>
        <dbReference type="Proteomes" id="UP000001870"/>
    </source>
</evidence>
<name>F2G210_ALTMD</name>
<dbReference type="PATRIC" id="fig|314275.5.peg.115"/>
<reference evidence="1 2" key="1">
    <citation type="journal article" date="2008" name="ISME J.">
        <title>Comparative genomics of two ecotypes of the marine planktonic copiotroph Alteromonas macleodii suggests alternative lifestyles associated with different kinds of particulate organic matter.</title>
        <authorList>
            <person name="Ivars-Martinez E."/>
            <person name="Martin-Cuadrado A.B."/>
            <person name="D'Auria G."/>
            <person name="Mira A."/>
            <person name="Ferriera S."/>
            <person name="Johnson J."/>
            <person name="Friedman R."/>
            <person name="Rodriguez-Valera F."/>
        </authorList>
    </citation>
    <scope>NUCLEOTIDE SEQUENCE [LARGE SCALE GENOMIC DNA]</scope>
    <source>
        <strain evidence="2">DSM 17117 / CIP 110805 / LMG 28347 / Deep ecotype</strain>
    </source>
</reference>
<keyword evidence="2" id="KW-1185">Reference proteome</keyword>
<reference evidence="1 2" key="2">
    <citation type="journal article" date="2015" name="Antonie Van Leeuwenhoek">
        <title>Ecophysiological diversity of a novel member of the genus Alteromonas, and description of Alteromonas mediterranea sp. nov.</title>
        <authorList>
            <person name="Ivanova E.P."/>
            <person name="Lopez-Perez M."/>
            <person name="Zabalos M."/>
            <person name="Nguyen S.H."/>
            <person name="Webb H.K."/>
            <person name="Ryan J."/>
            <person name="Lagutin K."/>
            <person name="Vyssotski M."/>
            <person name="Crawford R.J."/>
            <person name="Rodriguez-Valera F."/>
        </authorList>
    </citation>
    <scope>NUCLEOTIDE SEQUENCE [LARGE SCALE GENOMIC DNA]</scope>
    <source>
        <strain evidence="2">DSM 17117 / CIP 110805 / LMG 28347 / Deep ecotype</strain>
    </source>
</reference>
<proteinExistence type="predicted"/>
<protein>
    <recommendedName>
        <fullName evidence="3">Nucleoid-associated protein NdpA</fullName>
    </recommendedName>
</protein>
<dbReference type="Proteomes" id="UP000001870">
    <property type="component" value="Chromosome"/>
</dbReference>
<accession>F2G210</accession>
<dbReference type="InterPro" id="IPR007358">
    <property type="entry name" value="Nucleoid_associated_NdpA"/>
</dbReference>
<dbReference type="HOGENOM" id="CLU_064744_0_0_6"/>